<dbReference type="GO" id="GO:0004853">
    <property type="term" value="F:uroporphyrinogen decarboxylase activity"/>
    <property type="evidence" value="ECO:0007669"/>
    <property type="project" value="InterPro"/>
</dbReference>
<dbReference type="GO" id="GO:0006779">
    <property type="term" value="P:porphyrin-containing compound biosynthetic process"/>
    <property type="evidence" value="ECO:0007669"/>
    <property type="project" value="InterPro"/>
</dbReference>
<evidence type="ECO:0000259" key="1">
    <source>
        <dbReference type="Pfam" id="PF01208"/>
    </source>
</evidence>
<organism evidence="2 3">
    <name type="scientific">Aerophobetes bacterium</name>
    <dbReference type="NCBI Taxonomy" id="2030807"/>
    <lineage>
        <taxon>Bacteria</taxon>
        <taxon>Candidatus Aerophobota</taxon>
    </lineage>
</organism>
<evidence type="ECO:0000313" key="2">
    <source>
        <dbReference type="EMBL" id="RLE07357.1"/>
    </source>
</evidence>
<dbReference type="SUPFAM" id="SSF51726">
    <property type="entry name" value="UROD/MetE-like"/>
    <property type="match status" value="1"/>
</dbReference>
<dbReference type="InterPro" id="IPR052024">
    <property type="entry name" value="Methanogen_methyltrans"/>
</dbReference>
<sequence length="362" mass="42272">MKDIRKYSRQRILATLSHRQPDRCATYIWIDDEAMKGLMQYMKLSSPEEVEEELGIDKWKSVGVRIEVPDDYRERINTLVPSKYKNDKRYYITDEGRVVKVHENASYLEDTVWYPLGKIKKVRDLDLYPFPQPDWVKLENSLKERIRKYKEEGFVVSGGIAQPFKSAWLLRGMHNVLMDYLINPDLIEEMYERIYSFDTAYCRALVEAGVDMISIVGDLGMQNGLIMSPKIWRKFDKERMRKLLSELKEMNPELKIYMHTDGDVREIIEDLIEIGVDILNPIQPECMDPVEIKKKYGDRLVLHGAVSLQRTLPFGSPEDVKREVRHLIKNCNVNGGFVIGPSNVLFKEIPPENIIAMYKAVY</sequence>
<dbReference type="Proteomes" id="UP000279422">
    <property type="component" value="Unassembled WGS sequence"/>
</dbReference>
<dbReference type="InterPro" id="IPR000257">
    <property type="entry name" value="Uroporphyrinogen_deCOase"/>
</dbReference>
<name>A0A497E1N7_UNCAE</name>
<reference evidence="2 3" key="1">
    <citation type="submission" date="2018-06" db="EMBL/GenBank/DDBJ databases">
        <title>Extensive metabolic versatility and redundancy in microbially diverse, dynamic hydrothermal sediments.</title>
        <authorList>
            <person name="Dombrowski N."/>
            <person name="Teske A."/>
            <person name="Baker B.J."/>
        </authorList>
    </citation>
    <scope>NUCLEOTIDE SEQUENCE [LARGE SCALE GENOMIC DNA]</scope>
    <source>
        <strain evidence="2">B47_G16</strain>
    </source>
</reference>
<comment type="caution">
    <text evidence="2">The sequence shown here is derived from an EMBL/GenBank/DDBJ whole genome shotgun (WGS) entry which is preliminary data.</text>
</comment>
<dbReference type="InterPro" id="IPR038071">
    <property type="entry name" value="UROD/MetE-like_sf"/>
</dbReference>
<dbReference type="AlphaFoldDB" id="A0A497E1N7"/>
<dbReference type="PANTHER" id="PTHR47099">
    <property type="entry name" value="METHYLCOBAMIDE:COM METHYLTRANSFERASE MTBA"/>
    <property type="match status" value="1"/>
</dbReference>
<dbReference type="Pfam" id="PF01208">
    <property type="entry name" value="URO-D"/>
    <property type="match status" value="1"/>
</dbReference>
<dbReference type="PANTHER" id="PTHR47099:SF1">
    <property type="entry name" value="METHYLCOBAMIDE:COM METHYLTRANSFERASE MTBA"/>
    <property type="match status" value="1"/>
</dbReference>
<evidence type="ECO:0000313" key="3">
    <source>
        <dbReference type="Proteomes" id="UP000279422"/>
    </source>
</evidence>
<dbReference type="Gene3D" id="3.20.20.210">
    <property type="match status" value="1"/>
</dbReference>
<proteinExistence type="predicted"/>
<gene>
    <name evidence="2" type="ORF">DRJ00_08300</name>
</gene>
<dbReference type="EMBL" id="QMPZ01000174">
    <property type="protein sequence ID" value="RLE07357.1"/>
    <property type="molecule type" value="Genomic_DNA"/>
</dbReference>
<feature type="domain" description="Uroporphyrinogen decarboxylase (URO-D)" evidence="1">
    <location>
        <begin position="144"/>
        <end position="361"/>
    </location>
</feature>
<protein>
    <recommendedName>
        <fullName evidence="1">Uroporphyrinogen decarboxylase (URO-D) domain-containing protein</fullName>
    </recommendedName>
</protein>
<accession>A0A497E1N7</accession>